<accession>A0ACB8TYN5</accession>
<proteinExistence type="predicted"/>
<protein>
    <submittedName>
        <fullName evidence="1">Uncharacterized protein</fullName>
    </submittedName>
</protein>
<sequence length="69" mass="7891">MTVHRPLVFPACNLQTCLNKNTYAPDKCSKQMRDLYVCCARMYDETNDKGESTACPLPSVTRKWLKAHP</sequence>
<evidence type="ECO:0000313" key="1">
    <source>
        <dbReference type="EMBL" id="KAI0087068.1"/>
    </source>
</evidence>
<dbReference type="EMBL" id="MU274919">
    <property type="protein sequence ID" value="KAI0087068.1"/>
    <property type="molecule type" value="Genomic_DNA"/>
</dbReference>
<gene>
    <name evidence="1" type="ORF">BDY19DRAFT_893523</name>
</gene>
<reference evidence="1" key="1">
    <citation type="journal article" date="2021" name="Environ. Microbiol.">
        <title>Gene family expansions and transcriptome signatures uncover fungal adaptations to wood decay.</title>
        <authorList>
            <person name="Hage H."/>
            <person name="Miyauchi S."/>
            <person name="Viragh M."/>
            <person name="Drula E."/>
            <person name="Min B."/>
            <person name="Chaduli D."/>
            <person name="Navarro D."/>
            <person name="Favel A."/>
            <person name="Norest M."/>
            <person name="Lesage-Meessen L."/>
            <person name="Balint B."/>
            <person name="Merenyi Z."/>
            <person name="de Eugenio L."/>
            <person name="Morin E."/>
            <person name="Martinez A.T."/>
            <person name="Baldrian P."/>
            <person name="Stursova M."/>
            <person name="Martinez M.J."/>
            <person name="Novotny C."/>
            <person name="Magnuson J.K."/>
            <person name="Spatafora J.W."/>
            <person name="Maurice S."/>
            <person name="Pangilinan J."/>
            <person name="Andreopoulos W."/>
            <person name="LaButti K."/>
            <person name="Hundley H."/>
            <person name="Na H."/>
            <person name="Kuo A."/>
            <person name="Barry K."/>
            <person name="Lipzen A."/>
            <person name="Henrissat B."/>
            <person name="Riley R."/>
            <person name="Ahrendt S."/>
            <person name="Nagy L.G."/>
            <person name="Grigoriev I.V."/>
            <person name="Martin F."/>
            <person name="Rosso M.N."/>
        </authorList>
    </citation>
    <scope>NUCLEOTIDE SEQUENCE</scope>
    <source>
        <strain evidence="1">CBS 384.51</strain>
    </source>
</reference>
<comment type="caution">
    <text evidence="1">The sequence shown here is derived from an EMBL/GenBank/DDBJ whole genome shotgun (WGS) entry which is preliminary data.</text>
</comment>
<dbReference type="Proteomes" id="UP001055072">
    <property type="component" value="Unassembled WGS sequence"/>
</dbReference>
<name>A0ACB8TYN5_9APHY</name>
<organism evidence="1 2">
    <name type="scientific">Irpex rosettiformis</name>
    <dbReference type="NCBI Taxonomy" id="378272"/>
    <lineage>
        <taxon>Eukaryota</taxon>
        <taxon>Fungi</taxon>
        <taxon>Dikarya</taxon>
        <taxon>Basidiomycota</taxon>
        <taxon>Agaricomycotina</taxon>
        <taxon>Agaricomycetes</taxon>
        <taxon>Polyporales</taxon>
        <taxon>Irpicaceae</taxon>
        <taxon>Irpex</taxon>
    </lineage>
</organism>
<keyword evidence="2" id="KW-1185">Reference proteome</keyword>
<evidence type="ECO:0000313" key="2">
    <source>
        <dbReference type="Proteomes" id="UP001055072"/>
    </source>
</evidence>